<evidence type="ECO:0000313" key="2">
    <source>
        <dbReference type="Proteomes" id="UP000323425"/>
    </source>
</evidence>
<reference evidence="1 2" key="1">
    <citation type="journal article" date="2018" name="Plant Biotechnol. Rep.">
        <title>Diversity and antifungal activity of endophytic bacteria associated with Panax ginseng seedlings.</title>
        <authorList>
            <person name="Park J.M."/>
            <person name="Hong C.E."/>
            <person name="Jo S.H."/>
        </authorList>
    </citation>
    <scope>NUCLEOTIDE SEQUENCE [LARGE SCALE GENOMIC DNA]</scope>
    <source>
        <strain evidence="1 2">PgKB38</strain>
    </source>
</reference>
<evidence type="ECO:0000313" key="1">
    <source>
        <dbReference type="EMBL" id="KAA8558124.1"/>
    </source>
</evidence>
<protein>
    <submittedName>
        <fullName evidence="1">Uncharacterized protein</fullName>
    </submittedName>
</protein>
<dbReference type="Proteomes" id="UP000323425">
    <property type="component" value="Unassembled WGS sequence"/>
</dbReference>
<comment type="caution">
    <text evidence="1">The sequence shown here is derived from an EMBL/GenBank/DDBJ whole genome shotgun (WGS) entry which is preliminary data.</text>
</comment>
<gene>
    <name evidence="1" type="ORF">FX985_04472</name>
</gene>
<accession>A0A5M9IMX6</accession>
<organism evidence="1 2">
    <name type="scientific">Pseudomonas extremaustralis</name>
    <dbReference type="NCBI Taxonomy" id="359110"/>
    <lineage>
        <taxon>Bacteria</taxon>
        <taxon>Pseudomonadati</taxon>
        <taxon>Pseudomonadota</taxon>
        <taxon>Gammaproteobacteria</taxon>
        <taxon>Pseudomonadales</taxon>
        <taxon>Pseudomonadaceae</taxon>
        <taxon>Pseudomonas</taxon>
    </lineage>
</organism>
<sequence length="46" mass="5109">MPFPTFFRTSHTQPLHVRVKPTGVAAMPMALLALATRAALRDGYRL</sequence>
<proteinExistence type="predicted"/>
<dbReference type="EMBL" id="VTFH01000002">
    <property type="protein sequence ID" value="KAA8558124.1"/>
    <property type="molecule type" value="Genomic_DNA"/>
</dbReference>
<name>A0A5M9IMX6_9PSED</name>
<dbReference type="AlphaFoldDB" id="A0A5M9IMX6"/>